<reference evidence="9 10" key="1">
    <citation type="journal article" date="2017" name="Front. Microbiol.">
        <title>Genomic Characterization of Dairy Associated Leuconostoc Species and Diversity of Leuconostocs in Undefined Mixed Mesophilic Starter Cultures.</title>
        <authorList>
            <person name="Frantzen C.A."/>
            <person name="Kot W."/>
            <person name="Pedersen T.B."/>
            <person name="Ardo Y.M."/>
            <person name="Broadbent J.R."/>
            <person name="Neve H."/>
            <person name="Hansen L.H."/>
            <person name="Dal Bello F."/>
            <person name="Ostlie H.M."/>
            <person name="Kleppen H.P."/>
            <person name="Vogensen F.K."/>
            <person name="Holo H."/>
        </authorList>
    </citation>
    <scope>NUCLEOTIDE SEQUENCE [LARGE SCALE GENOMIC DNA]</scope>
    <source>
        <strain evidence="9 10">LMGCF08</strain>
    </source>
</reference>
<dbReference type="InterPro" id="IPR001737">
    <property type="entry name" value="KsgA/Erm"/>
</dbReference>
<dbReference type="GO" id="GO:0052908">
    <property type="term" value="F:16S rRNA (adenine(1518)-N(6)/adenine(1519)-N(6))-dimethyltransferase activity"/>
    <property type="evidence" value="ECO:0007669"/>
    <property type="project" value="UniProtKB-EC"/>
</dbReference>
<dbReference type="RefSeq" id="WP_036068031.1">
    <property type="nucleotide sequence ID" value="NZ_MPLS01000024.1"/>
</dbReference>
<comment type="catalytic activity">
    <reaction evidence="8">
        <text>adenosine(1518)/adenosine(1519) in 16S rRNA + 4 S-adenosyl-L-methionine = N(6)-dimethyladenosine(1518)/N(6)-dimethyladenosine(1519) in 16S rRNA + 4 S-adenosyl-L-homocysteine + 4 H(+)</text>
        <dbReference type="Rhea" id="RHEA:19609"/>
        <dbReference type="Rhea" id="RHEA-COMP:10232"/>
        <dbReference type="Rhea" id="RHEA-COMP:10233"/>
        <dbReference type="ChEBI" id="CHEBI:15378"/>
        <dbReference type="ChEBI" id="CHEBI:57856"/>
        <dbReference type="ChEBI" id="CHEBI:59789"/>
        <dbReference type="ChEBI" id="CHEBI:74411"/>
        <dbReference type="ChEBI" id="CHEBI:74493"/>
        <dbReference type="EC" id="2.1.1.182"/>
    </reaction>
</comment>
<dbReference type="Gene3D" id="3.40.50.150">
    <property type="entry name" value="Vaccinia Virus protein VP39"/>
    <property type="match status" value="1"/>
</dbReference>
<proteinExistence type="inferred from homology"/>
<evidence type="ECO:0000256" key="3">
    <source>
        <dbReference type="ARBA" id="ARBA00022603"/>
    </source>
</evidence>
<keyword evidence="6 8" id="KW-0694">RNA-binding</keyword>
<name>A0A1X0VCQ5_LEUPS</name>
<dbReference type="SMART" id="SM00650">
    <property type="entry name" value="rADc"/>
    <property type="match status" value="1"/>
</dbReference>
<dbReference type="PROSITE" id="PS01131">
    <property type="entry name" value="RRNA_A_DIMETH"/>
    <property type="match status" value="1"/>
</dbReference>
<keyword evidence="3 8" id="KW-0489">Methyltransferase</keyword>
<organism evidence="9 10">
    <name type="scientific">Leuconostoc pseudomesenteroides</name>
    <dbReference type="NCBI Taxonomy" id="33968"/>
    <lineage>
        <taxon>Bacteria</taxon>
        <taxon>Bacillati</taxon>
        <taxon>Bacillota</taxon>
        <taxon>Bacilli</taxon>
        <taxon>Lactobacillales</taxon>
        <taxon>Lactobacillaceae</taxon>
        <taxon>Leuconostoc</taxon>
    </lineage>
</organism>
<evidence type="ECO:0000256" key="1">
    <source>
        <dbReference type="ARBA" id="ARBA00022490"/>
    </source>
</evidence>
<dbReference type="EMBL" id="MPLS01000024">
    <property type="protein sequence ID" value="ORI97470.1"/>
    <property type="molecule type" value="Genomic_DNA"/>
</dbReference>
<dbReference type="InterPro" id="IPR020596">
    <property type="entry name" value="rRNA_Ade_Mease_Trfase_CS"/>
</dbReference>
<accession>A0A1X0VCQ5</accession>
<dbReference type="GO" id="GO:0005829">
    <property type="term" value="C:cytosol"/>
    <property type="evidence" value="ECO:0007669"/>
    <property type="project" value="TreeGrafter"/>
</dbReference>
<dbReference type="GeneID" id="97230981"/>
<gene>
    <name evidence="8" type="primary">rsmA</name>
    <name evidence="8" type="synonym">ksgA</name>
    <name evidence="9" type="ORF">BMR96_06970</name>
</gene>
<dbReference type="InterPro" id="IPR023165">
    <property type="entry name" value="rRNA_Ade_diMease-like_C"/>
</dbReference>
<comment type="catalytic activity">
    <reaction evidence="7">
        <text>adenosine(2085) in 23S rRNA + 2 S-adenosyl-L-methionine = N(6)-dimethyladenosine(2085) in 23S rRNA + 2 S-adenosyl-L-homocysteine + 2 H(+)</text>
        <dbReference type="Rhea" id="RHEA:42784"/>
        <dbReference type="Rhea" id="RHEA-COMP:10237"/>
        <dbReference type="Rhea" id="RHEA-COMP:10238"/>
        <dbReference type="ChEBI" id="CHEBI:15378"/>
        <dbReference type="ChEBI" id="CHEBI:57856"/>
        <dbReference type="ChEBI" id="CHEBI:59789"/>
        <dbReference type="ChEBI" id="CHEBI:74411"/>
        <dbReference type="ChEBI" id="CHEBI:74493"/>
        <dbReference type="EC" id="2.1.1.184"/>
    </reaction>
</comment>
<feature type="binding site" evidence="8">
    <location>
        <position position="129"/>
    </location>
    <ligand>
        <name>S-adenosyl-L-methionine</name>
        <dbReference type="ChEBI" id="CHEBI:59789"/>
    </ligand>
</feature>
<keyword evidence="5 8" id="KW-0949">S-adenosyl-L-methionine</keyword>
<feature type="binding site" evidence="8">
    <location>
        <position position="58"/>
    </location>
    <ligand>
        <name>S-adenosyl-L-methionine</name>
        <dbReference type="ChEBI" id="CHEBI:59789"/>
    </ligand>
</feature>
<comment type="similarity">
    <text evidence="8">Belongs to the class I-like SAM-binding methyltransferase superfamily. rRNA adenine N(6)-methyltransferase family. RsmA subfamily.</text>
</comment>
<dbReference type="InterPro" id="IPR020598">
    <property type="entry name" value="rRNA_Ade_methylase_Trfase_N"/>
</dbReference>
<dbReference type="HAMAP" id="MF_00607">
    <property type="entry name" value="16SrRNA_methyltr_A"/>
    <property type="match status" value="1"/>
</dbReference>
<evidence type="ECO:0000256" key="2">
    <source>
        <dbReference type="ARBA" id="ARBA00022552"/>
    </source>
</evidence>
<dbReference type="FunFam" id="3.40.50.150:FF:000023">
    <property type="entry name" value="Ribosomal RNA small subunit methyltransferase A"/>
    <property type="match status" value="1"/>
</dbReference>
<dbReference type="PROSITE" id="PS51689">
    <property type="entry name" value="SAM_RNA_A_N6_MT"/>
    <property type="match status" value="1"/>
</dbReference>
<dbReference type="InterPro" id="IPR011530">
    <property type="entry name" value="rRNA_adenine_dimethylase"/>
</dbReference>
<dbReference type="AlphaFoldDB" id="A0A1X0VCQ5"/>
<dbReference type="CDD" id="cd02440">
    <property type="entry name" value="AdoMet_MTases"/>
    <property type="match status" value="1"/>
</dbReference>
<comment type="caution">
    <text evidence="9">The sequence shown here is derived from an EMBL/GenBank/DDBJ whole genome shotgun (WGS) entry which is preliminary data.</text>
</comment>
<feature type="binding site" evidence="8">
    <location>
        <position position="33"/>
    </location>
    <ligand>
        <name>S-adenosyl-L-methionine</name>
        <dbReference type="ChEBI" id="CHEBI:59789"/>
    </ligand>
</feature>
<protein>
    <recommendedName>
        <fullName evidence="8">Ribosomal RNA small subunit methyltransferase A</fullName>
        <ecNumber evidence="8">2.1.1.182</ecNumber>
    </recommendedName>
    <alternativeName>
        <fullName evidence="8">16S rRNA (adenine(1518)-N(6)/adenine(1519)-N(6))-dimethyltransferase</fullName>
    </alternativeName>
    <alternativeName>
        <fullName evidence="8">16S rRNA dimethyladenosine transferase</fullName>
    </alternativeName>
    <alternativeName>
        <fullName evidence="8">16S rRNA dimethylase</fullName>
    </alternativeName>
    <alternativeName>
        <fullName evidence="8">S-adenosylmethionine-6-N', N'-adenosyl(rRNA) dimethyltransferase</fullName>
    </alternativeName>
</protein>
<evidence type="ECO:0000256" key="7">
    <source>
        <dbReference type="ARBA" id="ARBA00049167"/>
    </source>
</evidence>
<keyword evidence="4 8" id="KW-0808">Transferase</keyword>
<feature type="binding site" evidence="8">
    <location>
        <position position="79"/>
    </location>
    <ligand>
        <name>S-adenosyl-L-methionine</name>
        <dbReference type="ChEBI" id="CHEBI:59789"/>
    </ligand>
</feature>
<sequence>MGKTIDIANPTRTQAILNEYGLRAKKKFGQNFLTDLNVLHGIVAASDITAEDNVIEIGPGIGALTEQLAKSAKKVVAFEIDPQMVAVLSDTLSPYQNIHVIENDILKVDLKRVIAEEFGENADVKIVANLPYYITTPILMQLLRADISWDNIVVMMQREVADRLNAQVGTKEYGVLTLTIQYFATAQLAIKVPATSFNPAPNVDSAVVKLTPSIPDTPVEQPNQLFGVIKGTFSHRRKSLWNNLLQTYGKEAETKTKLEQALLEANIEPSIRAERLDLANFTELYLALRTQKLVK</sequence>
<dbReference type="GO" id="GO:0003723">
    <property type="term" value="F:RNA binding"/>
    <property type="evidence" value="ECO:0007669"/>
    <property type="project" value="UniProtKB-UniRule"/>
</dbReference>
<evidence type="ECO:0000256" key="4">
    <source>
        <dbReference type="ARBA" id="ARBA00022679"/>
    </source>
</evidence>
<evidence type="ECO:0000256" key="5">
    <source>
        <dbReference type="ARBA" id="ARBA00022691"/>
    </source>
</evidence>
<evidence type="ECO:0000313" key="10">
    <source>
        <dbReference type="Proteomes" id="UP000192288"/>
    </source>
</evidence>
<comment type="function">
    <text evidence="8">Specifically dimethylates two adjacent adenosines (A1518 and A1519) in the loop of a conserved hairpin near the 3'-end of 16S rRNA in the 30S particle. May play a critical role in biogenesis of 30S subunits.</text>
</comment>
<feature type="binding site" evidence="8">
    <location>
        <position position="104"/>
    </location>
    <ligand>
        <name>S-adenosyl-L-methionine</name>
        <dbReference type="ChEBI" id="CHEBI:59789"/>
    </ligand>
</feature>
<dbReference type="PANTHER" id="PTHR11727:SF7">
    <property type="entry name" value="DIMETHYLADENOSINE TRANSFERASE-RELATED"/>
    <property type="match status" value="1"/>
</dbReference>
<dbReference type="Proteomes" id="UP000192288">
    <property type="component" value="Unassembled WGS sequence"/>
</dbReference>
<dbReference type="GO" id="GO:0052910">
    <property type="term" value="F:23S rRNA (adenine(2085)-N(6))-dimethyltransferase activity"/>
    <property type="evidence" value="ECO:0007669"/>
    <property type="project" value="UniProtKB-EC"/>
</dbReference>
<dbReference type="EC" id="2.1.1.182" evidence="8"/>
<comment type="subcellular location">
    <subcellularLocation>
        <location evidence="8">Cytoplasm</location>
    </subcellularLocation>
</comment>
<keyword evidence="2 8" id="KW-0698">rRNA processing</keyword>
<dbReference type="NCBIfam" id="TIGR00755">
    <property type="entry name" value="ksgA"/>
    <property type="match status" value="1"/>
</dbReference>
<feature type="binding site" evidence="8">
    <location>
        <position position="31"/>
    </location>
    <ligand>
        <name>S-adenosyl-L-methionine</name>
        <dbReference type="ChEBI" id="CHEBI:59789"/>
    </ligand>
</feature>
<dbReference type="PANTHER" id="PTHR11727">
    <property type="entry name" value="DIMETHYLADENOSINE TRANSFERASE"/>
    <property type="match status" value="1"/>
</dbReference>
<evidence type="ECO:0000313" key="9">
    <source>
        <dbReference type="EMBL" id="ORI97470.1"/>
    </source>
</evidence>
<dbReference type="SUPFAM" id="SSF53335">
    <property type="entry name" value="S-adenosyl-L-methionine-dependent methyltransferases"/>
    <property type="match status" value="1"/>
</dbReference>
<dbReference type="InterPro" id="IPR029063">
    <property type="entry name" value="SAM-dependent_MTases_sf"/>
</dbReference>
<dbReference type="Pfam" id="PF00398">
    <property type="entry name" value="RrnaAD"/>
    <property type="match status" value="1"/>
</dbReference>
<evidence type="ECO:0000256" key="8">
    <source>
        <dbReference type="HAMAP-Rule" id="MF_00607"/>
    </source>
</evidence>
<dbReference type="Gene3D" id="1.10.8.100">
    <property type="entry name" value="Ribosomal RNA adenine dimethylase-like, domain 2"/>
    <property type="match status" value="1"/>
</dbReference>
<evidence type="ECO:0000256" key="6">
    <source>
        <dbReference type="ARBA" id="ARBA00022884"/>
    </source>
</evidence>
<dbReference type="STRING" id="33968.BMS77_08530"/>
<keyword evidence="1 8" id="KW-0963">Cytoplasm</keyword>